<accession>A0AAD7KTV4</accession>
<organism evidence="2 3">
    <name type="scientific">Quillaja saponaria</name>
    <name type="common">Soap bark tree</name>
    <dbReference type="NCBI Taxonomy" id="32244"/>
    <lineage>
        <taxon>Eukaryota</taxon>
        <taxon>Viridiplantae</taxon>
        <taxon>Streptophyta</taxon>
        <taxon>Embryophyta</taxon>
        <taxon>Tracheophyta</taxon>
        <taxon>Spermatophyta</taxon>
        <taxon>Magnoliopsida</taxon>
        <taxon>eudicotyledons</taxon>
        <taxon>Gunneridae</taxon>
        <taxon>Pentapetalae</taxon>
        <taxon>rosids</taxon>
        <taxon>fabids</taxon>
        <taxon>Fabales</taxon>
        <taxon>Quillajaceae</taxon>
        <taxon>Quillaja</taxon>
    </lineage>
</organism>
<keyword evidence="3" id="KW-1185">Reference proteome</keyword>
<proteinExistence type="predicted"/>
<name>A0AAD7KTV4_QUISA</name>
<protein>
    <submittedName>
        <fullName evidence="2">Nuclear polyadenylated RNA-binding protein</fullName>
    </submittedName>
</protein>
<gene>
    <name evidence="2" type="ORF">O6P43_030688</name>
</gene>
<comment type="caution">
    <text evidence="2">The sequence shown here is derived from an EMBL/GenBank/DDBJ whole genome shotgun (WGS) entry which is preliminary data.</text>
</comment>
<feature type="region of interest" description="Disordered" evidence="1">
    <location>
        <begin position="150"/>
        <end position="208"/>
    </location>
</feature>
<feature type="region of interest" description="Disordered" evidence="1">
    <location>
        <begin position="230"/>
        <end position="292"/>
    </location>
</feature>
<evidence type="ECO:0000313" key="2">
    <source>
        <dbReference type="EMBL" id="KAJ7945662.1"/>
    </source>
</evidence>
<evidence type="ECO:0000256" key="1">
    <source>
        <dbReference type="SAM" id="MobiDB-lite"/>
    </source>
</evidence>
<feature type="compositionally biased region" description="Basic and acidic residues" evidence="1">
    <location>
        <begin position="79"/>
        <end position="90"/>
    </location>
</feature>
<feature type="compositionally biased region" description="Basic and acidic residues" evidence="1">
    <location>
        <begin position="121"/>
        <end position="136"/>
    </location>
</feature>
<feature type="region of interest" description="Disordered" evidence="1">
    <location>
        <begin position="30"/>
        <end position="136"/>
    </location>
</feature>
<evidence type="ECO:0000313" key="3">
    <source>
        <dbReference type="Proteomes" id="UP001163823"/>
    </source>
</evidence>
<feature type="compositionally biased region" description="Basic and acidic residues" evidence="1">
    <location>
        <begin position="46"/>
        <end position="55"/>
    </location>
</feature>
<dbReference type="Proteomes" id="UP001163823">
    <property type="component" value="Chromosome 13"/>
</dbReference>
<feature type="compositionally biased region" description="Polar residues" evidence="1">
    <location>
        <begin position="256"/>
        <end position="279"/>
    </location>
</feature>
<feature type="compositionally biased region" description="Acidic residues" evidence="1">
    <location>
        <begin position="181"/>
        <end position="193"/>
    </location>
</feature>
<feature type="compositionally biased region" description="Basic and acidic residues" evidence="1">
    <location>
        <begin position="230"/>
        <end position="251"/>
    </location>
</feature>
<reference evidence="2" key="1">
    <citation type="journal article" date="2023" name="Science">
        <title>Elucidation of the pathway for biosynthesis of saponin adjuvants from the soapbark tree.</title>
        <authorList>
            <person name="Reed J."/>
            <person name="Orme A."/>
            <person name="El-Demerdash A."/>
            <person name="Owen C."/>
            <person name="Martin L.B.B."/>
            <person name="Misra R.C."/>
            <person name="Kikuchi S."/>
            <person name="Rejzek M."/>
            <person name="Martin A.C."/>
            <person name="Harkess A."/>
            <person name="Leebens-Mack J."/>
            <person name="Louveau T."/>
            <person name="Stephenson M.J."/>
            <person name="Osbourn A."/>
        </authorList>
    </citation>
    <scope>NUCLEOTIDE SEQUENCE</scope>
    <source>
        <strain evidence="2">S10</strain>
    </source>
</reference>
<dbReference type="AlphaFoldDB" id="A0AAD7KTV4"/>
<sequence length="382" mass="43036">MGCGNSRLNPDGEMVPARIRPLLKRRFEELRRRKNGVSLHGGDGTLSKKELLKDAVEDDESSPTQSLHEKDGNVTSLPKPKENGESKEETVVVMVRVPAEKSSKVVPVPDSESESENSVELNDRKREIELDVKANDDKKVGVMEKTEAMVKTEEVEAVAEKTRDVKKTEERQAEHDHHEGEADDEKQEDEDDNHGENGRQKPDPNWLLCPGSPSFRVYCIESLDTFSSKKEPLDQFASKKESMENKEKEEIVANEQAPSHQKTPSSDSIESSASGNSNEGLEIADTKRKRNRGMKFKRAMRKGGGPMKNFLNVRSCYHPGCGNDRRLLAEKAGSTLIILVSSKIEDNNLPLFRLLISLWPFRFSFPSPLTNFRLLQWKGVLR</sequence>
<dbReference type="EMBL" id="JARAOO010000013">
    <property type="protein sequence ID" value="KAJ7945662.1"/>
    <property type="molecule type" value="Genomic_DNA"/>
</dbReference>
<dbReference type="KEGG" id="qsa:O6P43_030688"/>
<feature type="compositionally biased region" description="Basic and acidic residues" evidence="1">
    <location>
        <begin position="150"/>
        <end position="180"/>
    </location>
</feature>